<dbReference type="STRING" id="6205.A0A0R3WR83"/>
<proteinExistence type="predicted"/>
<reference evidence="1" key="1">
    <citation type="submission" date="2017-02" db="UniProtKB">
        <authorList>
            <consortium name="WormBaseParasite"/>
        </authorList>
    </citation>
    <scope>IDENTIFICATION</scope>
</reference>
<protein>
    <submittedName>
        <fullName evidence="1">THADA armadillo repeat containing</fullName>
    </submittedName>
</protein>
<evidence type="ECO:0000313" key="1">
    <source>
        <dbReference type="WBParaSite" id="TTAC_0000327301-mRNA-1"/>
    </source>
</evidence>
<accession>A0A0R3WR83</accession>
<organism evidence="1">
    <name type="scientific">Hydatigena taeniaeformis</name>
    <name type="common">Feline tapeworm</name>
    <name type="synonym">Taenia taeniaeformis</name>
    <dbReference type="NCBI Taxonomy" id="6205"/>
    <lineage>
        <taxon>Eukaryota</taxon>
        <taxon>Metazoa</taxon>
        <taxon>Spiralia</taxon>
        <taxon>Lophotrochozoa</taxon>
        <taxon>Platyhelminthes</taxon>
        <taxon>Cestoda</taxon>
        <taxon>Eucestoda</taxon>
        <taxon>Cyclophyllidea</taxon>
        <taxon>Taeniidae</taxon>
        <taxon>Hydatigera</taxon>
    </lineage>
</organism>
<sequence>LFELQEHDEYKRVTFSFQLFKIILSSCINFSPDTDNLPLSKFISVLLKYVHQSHKALLTAVWECSGLLASKLTSLCFTSQNKSGTILQSRGLHILPLSHLPTDLHHLVNELWSSVDDLNIAQRRKRPLESPITSTIEAACAAASRWSVLAVHLANTLLGMGIPESIEPVAFSHCLRIFGKLMEDFKEDSVNLSLEQTTKVEILQSMANSNVLDMAKWGTEAVLFNGTTLMLRMIQFALFISQEDKEISVEMGQFLIPRLLRTLLSTLTRPSSTSSSRRAAYRAFVEARQTVIGVGSREIKEVCNLGLSYGLCAEDDQQLRRQVWKHISQCCLNSPLPGGPTSLSHCLSVLQLMSSGCHENTTEQHIVSTTLEVVLESAIKSAEFRQPFQQNPLDPDLPFQEARQVFFLSDALNAFKTIKHSSD</sequence>
<name>A0A0R3WR83_HYDTA</name>
<dbReference type="AlphaFoldDB" id="A0A0R3WR83"/>
<dbReference type="WBParaSite" id="TTAC_0000327301-mRNA-1">
    <property type="protein sequence ID" value="TTAC_0000327301-mRNA-1"/>
    <property type="gene ID" value="TTAC_0000327301"/>
</dbReference>